<sequence length="325" mass="35858">MYKAQHLAISRDPLANNSPILGIAPASITTASVGLHSQPESHDLGLNANNCPSECTMHVRFISKAERLGRFPERRNSEPSRTAPHDVTPFPEQITEYGAMSAPNTFVAFCHGWFAPESLPDLRRMLDHSGAIFYRLEVLHFLGTIPSTSTPVLNIAVPSRFNGSFASFLCLNGYVSDGFACLPARPIAQLYKNFMHFGSGRQIHLVISIHSAMSVVLLACSTVDMAIVTTWCCIVLYPTLVMELKVSLNLGMTGCLEYLNDYGITCLEEVGPIGDEIFGTRYVGDSLCYHKEFWDRTDDAFLWLAIHSWSLNLRLAGIGDPSQVV</sequence>
<comment type="caution">
    <text evidence="2">The sequence shown here is derived from an EMBL/GenBank/DDBJ whole genome shotgun (WGS) entry which is preliminary data.</text>
</comment>
<protein>
    <submittedName>
        <fullName evidence="2">Uncharacterized protein</fullName>
    </submittedName>
</protein>
<dbReference type="Proteomes" id="UP001175226">
    <property type="component" value="Unassembled WGS sequence"/>
</dbReference>
<dbReference type="AlphaFoldDB" id="A0AA39M5P8"/>
<gene>
    <name evidence="2" type="ORF">EV421DRAFT_1985873</name>
</gene>
<evidence type="ECO:0000256" key="1">
    <source>
        <dbReference type="SAM" id="MobiDB-lite"/>
    </source>
</evidence>
<accession>A0AA39M5P8</accession>
<evidence type="ECO:0000313" key="3">
    <source>
        <dbReference type="Proteomes" id="UP001175226"/>
    </source>
</evidence>
<dbReference type="EMBL" id="JAUEPT010000600">
    <property type="protein sequence ID" value="KAK0421505.1"/>
    <property type="molecule type" value="Genomic_DNA"/>
</dbReference>
<feature type="region of interest" description="Disordered" evidence="1">
    <location>
        <begin position="70"/>
        <end position="89"/>
    </location>
</feature>
<evidence type="ECO:0000313" key="2">
    <source>
        <dbReference type="EMBL" id="KAK0421505.1"/>
    </source>
</evidence>
<proteinExistence type="predicted"/>
<organism evidence="2 3">
    <name type="scientific">Armillaria borealis</name>
    <dbReference type="NCBI Taxonomy" id="47425"/>
    <lineage>
        <taxon>Eukaryota</taxon>
        <taxon>Fungi</taxon>
        <taxon>Dikarya</taxon>
        <taxon>Basidiomycota</taxon>
        <taxon>Agaricomycotina</taxon>
        <taxon>Agaricomycetes</taxon>
        <taxon>Agaricomycetidae</taxon>
        <taxon>Agaricales</taxon>
        <taxon>Marasmiineae</taxon>
        <taxon>Physalacriaceae</taxon>
        <taxon>Armillaria</taxon>
    </lineage>
</organism>
<reference evidence="2" key="1">
    <citation type="submission" date="2023-06" db="EMBL/GenBank/DDBJ databases">
        <authorList>
            <consortium name="Lawrence Berkeley National Laboratory"/>
            <person name="Ahrendt S."/>
            <person name="Sahu N."/>
            <person name="Indic B."/>
            <person name="Wong-Bajracharya J."/>
            <person name="Merenyi Z."/>
            <person name="Ke H.-M."/>
            <person name="Monk M."/>
            <person name="Kocsube S."/>
            <person name="Drula E."/>
            <person name="Lipzen A."/>
            <person name="Balint B."/>
            <person name="Henrissat B."/>
            <person name="Andreopoulos B."/>
            <person name="Martin F.M."/>
            <person name="Harder C.B."/>
            <person name="Rigling D."/>
            <person name="Ford K.L."/>
            <person name="Foster G.D."/>
            <person name="Pangilinan J."/>
            <person name="Papanicolaou A."/>
            <person name="Barry K."/>
            <person name="LaButti K."/>
            <person name="Viragh M."/>
            <person name="Koriabine M."/>
            <person name="Yan M."/>
            <person name="Riley R."/>
            <person name="Champramary S."/>
            <person name="Plett K.L."/>
            <person name="Tsai I.J."/>
            <person name="Slot J."/>
            <person name="Sipos G."/>
            <person name="Plett J."/>
            <person name="Nagy L.G."/>
            <person name="Grigoriev I.V."/>
        </authorList>
    </citation>
    <scope>NUCLEOTIDE SEQUENCE</scope>
    <source>
        <strain evidence="2">FPL87.14</strain>
    </source>
</reference>
<keyword evidence="3" id="KW-1185">Reference proteome</keyword>
<name>A0AA39M5P8_9AGAR</name>